<evidence type="ECO:0000313" key="1">
    <source>
        <dbReference type="EMBL" id="KAB1437975.1"/>
    </source>
</evidence>
<proteinExistence type="predicted"/>
<dbReference type="Proteomes" id="UP000461768">
    <property type="component" value="Unassembled WGS sequence"/>
</dbReference>
<accession>A0A7V7UBH7</accession>
<dbReference type="EMBL" id="WAGX01000005">
    <property type="protein sequence ID" value="KAB1437975.1"/>
    <property type="molecule type" value="Genomic_DNA"/>
</dbReference>
<sequence length="113" mass="13539">MDIMEYFSYESSEIPIEIVMELTETDLDNLYAQCNEIEAINVFFHLQNEYIYLKEQNSKKELAYICYLISYYIFTALTPPHSEHIAEDYAKKALYYFNDEKYNNWLKIVSQGN</sequence>
<reference evidence="1 2" key="2">
    <citation type="submission" date="2020-02" db="EMBL/GenBank/DDBJ databases">
        <title>Candidatus Galacturonibacter soehngenii shows hetero-acetogenic catabolism of galacturonic acid but lacks a canonical carbon monoxide dehydrogenase/acetyl-CoA synthase complex.</title>
        <authorList>
            <person name="Diender M."/>
            <person name="Stouten G.R."/>
            <person name="Petersen J.F."/>
            <person name="Nielsen P.H."/>
            <person name="Dueholm M.S."/>
            <person name="Pronk J.T."/>
            <person name="Van Loosdrecht M.C.M."/>
        </authorList>
    </citation>
    <scope>NUCLEOTIDE SEQUENCE [LARGE SCALE GENOMIC DNA]</scope>
    <source>
        <strain evidence="1">GalUA</strain>
    </source>
</reference>
<name>A0A7V7UBH7_9FIRM</name>
<protein>
    <submittedName>
        <fullName evidence="1">Uncharacterized protein</fullName>
    </submittedName>
</protein>
<reference evidence="1 2" key="1">
    <citation type="submission" date="2019-09" db="EMBL/GenBank/DDBJ databases">
        <authorList>
            <person name="Valk L.C."/>
        </authorList>
    </citation>
    <scope>NUCLEOTIDE SEQUENCE [LARGE SCALE GENOMIC DNA]</scope>
    <source>
        <strain evidence="1">GalUA</strain>
    </source>
</reference>
<keyword evidence="2" id="KW-1185">Reference proteome</keyword>
<dbReference type="AlphaFoldDB" id="A0A7V7UBH7"/>
<dbReference type="OrthoDB" id="1906588at2"/>
<dbReference type="RefSeq" id="WP_151144668.1">
    <property type="nucleotide sequence ID" value="NZ_WAGX01000005.1"/>
</dbReference>
<organism evidence="1 2">
    <name type="scientific">Candidatus Galacturonatibacter soehngenii</name>
    <dbReference type="NCBI Taxonomy" id="2307010"/>
    <lineage>
        <taxon>Bacteria</taxon>
        <taxon>Bacillati</taxon>
        <taxon>Bacillota</taxon>
        <taxon>Clostridia</taxon>
        <taxon>Lachnospirales</taxon>
        <taxon>Lachnospiraceae</taxon>
        <taxon>Candidatus Galacturonatibacter</taxon>
    </lineage>
</organism>
<comment type="caution">
    <text evidence="1">The sequence shown here is derived from an EMBL/GenBank/DDBJ whole genome shotgun (WGS) entry which is preliminary data.</text>
</comment>
<gene>
    <name evidence="1" type="ORF">F7O84_10345</name>
</gene>
<evidence type="ECO:0000313" key="2">
    <source>
        <dbReference type="Proteomes" id="UP000461768"/>
    </source>
</evidence>